<dbReference type="HOGENOM" id="CLU_108926_0_0_11"/>
<organism evidence="2 3">
    <name type="scientific">Rothia dentocariosa (strain ATCC 17931 / CDC X599 / XDIA)</name>
    <dbReference type="NCBI Taxonomy" id="762948"/>
    <lineage>
        <taxon>Bacteria</taxon>
        <taxon>Bacillati</taxon>
        <taxon>Actinomycetota</taxon>
        <taxon>Actinomycetes</taxon>
        <taxon>Micrococcales</taxon>
        <taxon>Micrococcaceae</taxon>
        <taxon>Rothia</taxon>
    </lineage>
</organism>
<name>E3H5X8_ROTDC</name>
<evidence type="ECO:0000313" key="3">
    <source>
        <dbReference type="Proteomes" id="UP000000387"/>
    </source>
</evidence>
<dbReference type="RefSeq" id="WP_013398650.1">
    <property type="nucleotide sequence ID" value="NC_014643.1"/>
</dbReference>
<gene>
    <name evidence="2" type="ordered locus">HMPREF0733_11451</name>
</gene>
<feature type="region of interest" description="Disordered" evidence="1">
    <location>
        <begin position="193"/>
        <end position="220"/>
    </location>
</feature>
<reference evidence="3" key="1">
    <citation type="submission" date="2010-10" db="EMBL/GenBank/DDBJ databases">
        <title>The complete genome of Rothia dentocariosa ATCC 17931.</title>
        <authorList>
            <person name="Muzny D."/>
            <person name="Qin X."/>
            <person name="Buhay C."/>
            <person name="Dugan-Rocha S."/>
            <person name="Ding Y."/>
            <person name="Chen G."/>
            <person name="Hawes A."/>
            <person name="Holder M."/>
            <person name="Jhangiani S."/>
            <person name="Johnson A."/>
            <person name="Khan Z."/>
            <person name="Li Z."/>
            <person name="Liu W."/>
            <person name="Liu X."/>
            <person name="Perez L."/>
            <person name="Shen H."/>
            <person name="Wang Q."/>
            <person name="Watt J."/>
            <person name="Xi L."/>
            <person name="Xin Y."/>
            <person name="Zhou J."/>
            <person name="Deng J."/>
            <person name="Jiang H."/>
            <person name="Liu Y."/>
            <person name="Qu J."/>
            <person name="Song X.-Z."/>
            <person name="Zhang L."/>
            <person name="Villasana D."/>
            <person name="Johnson A."/>
            <person name="Liu J."/>
            <person name="Liyanage D."/>
            <person name="Lorensuhewa L."/>
            <person name="Robinson T."/>
            <person name="Song A."/>
            <person name="Song B.-B."/>
            <person name="Dinh H."/>
            <person name="Thornton R."/>
            <person name="Coyle M."/>
            <person name="Francisco L."/>
            <person name="Jackson L."/>
            <person name="Javaid M."/>
            <person name="Korchina V."/>
            <person name="Kovar C."/>
            <person name="Mata R."/>
            <person name="Mathew T."/>
            <person name="Ngo R."/>
            <person name="Nguyen L."/>
            <person name="Nguyen N."/>
            <person name="Okwuonu G."/>
            <person name="Ongeri F."/>
            <person name="Pham C."/>
            <person name="Simmons D."/>
            <person name="Wilczek-Boney K."/>
            <person name="Hale W."/>
            <person name="Jakkamsetti A."/>
            <person name="Pham P."/>
            <person name="Ruth R."/>
            <person name="San Lucas F."/>
            <person name="Warren J."/>
            <person name="Zhang J."/>
            <person name="Zhao Z."/>
            <person name="Zhou C."/>
            <person name="Zhu D."/>
            <person name="Lee S."/>
            <person name="Bess C."/>
            <person name="Blankenburg K."/>
            <person name="Forbes L."/>
            <person name="Fu Q."/>
            <person name="Gubbala S."/>
            <person name="Hirani K."/>
            <person name="Jayaseelan J.C."/>
            <person name="Lara F."/>
            <person name="Munidasa M."/>
            <person name="Palculict T."/>
            <person name="Patil S."/>
            <person name="Pu L.-L."/>
            <person name="Saada N."/>
            <person name="Tang L."/>
            <person name="Weissenberger G."/>
            <person name="Zhu Y."/>
            <person name="Hemphill L."/>
            <person name="Shang Y."/>
            <person name="Youmans B."/>
            <person name="Ayvaz T."/>
            <person name="Ross M."/>
            <person name="Santibanez J."/>
            <person name="Aqrawi P."/>
            <person name="Gross S."/>
            <person name="Joshi V."/>
            <person name="Fowler G."/>
            <person name="Nazareth L."/>
            <person name="Reid J."/>
            <person name="Worley K."/>
            <person name="Petrosino J."/>
            <person name="Highlander S."/>
            <person name="Gibbs R."/>
        </authorList>
    </citation>
    <scope>NUCLEOTIDE SEQUENCE [LARGE SCALE GENOMIC DNA]</scope>
    <source>
        <strain evidence="3">ATCC 17931 / CDC X599 / XDIA</strain>
    </source>
</reference>
<dbReference type="AlphaFoldDB" id="E3H5X8"/>
<dbReference type="KEGG" id="rdn:HMPREF0733_11451"/>
<evidence type="ECO:0008006" key="4">
    <source>
        <dbReference type="Google" id="ProtNLM"/>
    </source>
</evidence>
<protein>
    <recommendedName>
        <fullName evidence="4">Barstar (barnase inhibitor) domain-containing protein</fullName>
    </recommendedName>
</protein>
<sequence length="220" mass="25466">MMSYTTKYPGLFKAPLFIRESGYWQNHMAPYLEVEGWAVIVVDCAGVTSIQDFAYRLVESIDSGYSYPEGFNLRWASEEACLIRNRDMRQGLFVLYKNFEDLLILDHRKLTACVNIIETMDEYYSVRPSFGNGLYQVLFGYGFEISQESLPQVKEFFADNIVVAASDVKYPWDGAEKFKKTFFPNGFPDPRYEDGSWVMDPDEYPESTSYVEDNEEDSSK</sequence>
<dbReference type="EMBL" id="CP002280">
    <property type="protein sequence ID" value="ADP40908.1"/>
    <property type="molecule type" value="Genomic_DNA"/>
</dbReference>
<dbReference type="GeneID" id="29744003"/>
<proteinExistence type="predicted"/>
<evidence type="ECO:0000313" key="2">
    <source>
        <dbReference type="EMBL" id="ADP40908.1"/>
    </source>
</evidence>
<evidence type="ECO:0000256" key="1">
    <source>
        <dbReference type="SAM" id="MobiDB-lite"/>
    </source>
</evidence>
<accession>E3H5X8</accession>
<dbReference type="Proteomes" id="UP000000387">
    <property type="component" value="Chromosome"/>
</dbReference>